<dbReference type="OrthoDB" id="3218144at2"/>
<reference evidence="1 2" key="1">
    <citation type="submission" date="2017-11" db="EMBL/GenBank/DDBJ databases">
        <title>Genomic Encyclopedia of Archaeal and Bacterial Type Strains, Phase II (KMG-II): From Individual Species to Whole Genera.</title>
        <authorList>
            <person name="Goeker M."/>
        </authorList>
    </citation>
    <scope>NUCLEOTIDE SEQUENCE [LARGE SCALE GENOMIC DNA]</scope>
    <source>
        <strain evidence="1 2">DSM 27763</strain>
    </source>
</reference>
<organism evidence="1 2">
    <name type="scientific">Mumia flava</name>
    <dbReference type="NCBI Taxonomy" id="1348852"/>
    <lineage>
        <taxon>Bacteria</taxon>
        <taxon>Bacillati</taxon>
        <taxon>Actinomycetota</taxon>
        <taxon>Actinomycetes</taxon>
        <taxon>Propionibacteriales</taxon>
        <taxon>Nocardioidaceae</taxon>
        <taxon>Mumia</taxon>
    </lineage>
</organism>
<sequence>MRTSTEPSARGASDDIPGLGRVEQLVLRGDGLTTTSLEILTGTPIDVVVDEHWLLPLHDALETLADQGSGYTGTSAHQTGEAVRDAYDLLDAHGDETLLVREIGHRGRDGRRYGASRAVIVLDRLPVDVARRLASSDEPIGRALAASAVTVDRELRRWGLSPCGPRARRLSGAVRAGDPLPSRRYLMRRRDDGRPMAGFTEWFAPCVFGR</sequence>
<dbReference type="Gene3D" id="3.40.1410.10">
    <property type="entry name" value="Chorismate lyase-like"/>
    <property type="match status" value="1"/>
</dbReference>
<evidence type="ECO:0000313" key="1">
    <source>
        <dbReference type="EMBL" id="PJJ58329.1"/>
    </source>
</evidence>
<keyword evidence="2" id="KW-1185">Reference proteome</keyword>
<dbReference type="SUPFAM" id="SSF64288">
    <property type="entry name" value="Chorismate lyase-like"/>
    <property type="match status" value="1"/>
</dbReference>
<comment type="caution">
    <text evidence="1">The sequence shown here is derived from an EMBL/GenBank/DDBJ whole genome shotgun (WGS) entry which is preliminary data.</text>
</comment>
<accession>A0A2M9BK52</accession>
<protein>
    <submittedName>
        <fullName evidence="1">Uncharacterized protein</fullName>
    </submittedName>
</protein>
<dbReference type="InterPro" id="IPR028978">
    <property type="entry name" value="Chorismate_lyase_/UTRA_dom_sf"/>
</dbReference>
<proteinExistence type="predicted"/>
<dbReference type="EMBL" id="PGEZ01000001">
    <property type="protein sequence ID" value="PJJ58329.1"/>
    <property type="molecule type" value="Genomic_DNA"/>
</dbReference>
<dbReference type="RefSeq" id="WP_100414925.1">
    <property type="nucleotide sequence ID" value="NZ_PGEZ01000001.1"/>
</dbReference>
<gene>
    <name evidence="1" type="ORF">CLV56_2580</name>
</gene>
<name>A0A2M9BK52_9ACTN</name>
<dbReference type="AlphaFoldDB" id="A0A2M9BK52"/>
<dbReference type="Proteomes" id="UP000230842">
    <property type="component" value="Unassembled WGS sequence"/>
</dbReference>
<evidence type="ECO:0000313" key="2">
    <source>
        <dbReference type="Proteomes" id="UP000230842"/>
    </source>
</evidence>